<feature type="compositionally biased region" description="Polar residues" evidence="3">
    <location>
        <begin position="1045"/>
        <end position="1055"/>
    </location>
</feature>
<dbReference type="InterPro" id="IPR000719">
    <property type="entry name" value="Prot_kinase_dom"/>
</dbReference>
<dbReference type="GO" id="GO:0035025">
    <property type="term" value="P:positive regulation of Rho protein signal transduction"/>
    <property type="evidence" value="ECO:0007669"/>
    <property type="project" value="TreeGrafter"/>
</dbReference>
<organism evidence="4 5">
    <name type="scientific">Paramuricea clavata</name>
    <name type="common">Red gorgonian</name>
    <name type="synonym">Violescent sea-whip</name>
    <dbReference type="NCBI Taxonomy" id="317549"/>
    <lineage>
        <taxon>Eukaryota</taxon>
        <taxon>Metazoa</taxon>
        <taxon>Cnidaria</taxon>
        <taxon>Anthozoa</taxon>
        <taxon>Octocorallia</taxon>
        <taxon>Malacalcyonacea</taxon>
        <taxon>Plexauridae</taxon>
        <taxon>Paramuricea</taxon>
    </lineage>
</organism>
<feature type="compositionally biased region" description="Basic residues" evidence="3">
    <location>
        <begin position="1456"/>
        <end position="1467"/>
    </location>
</feature>
<dbReference type="Gene3D" id="3.30.200.20">
    <property type="entry name" value="Phosphorylase Kinase, domain 1"/>
    <property type="match status" value="1"/>
</dbReference>
<feature type="compositionally biased region" description="Basic and acidic residues" evidence="3">
    <location>
        <begin position="1475"/>
        <end position="1488"/>
    </location>
</feature>
<dbReference type="CDD" id="cd00160">
    <property type="entry name" value="RhoGEF"/>
    <property type="match status" value="1"/>
</dbReference>
<feature type="compositionally biased region" description="Polar residues" evidence="3">
    <location>
        <begin position="1199"/>
        <end position="1211"/>
    </location>
</feature>
<dbReference type="InterPro" id="IPR051480">
    <property type="entry name" value="Endocytic_GEF_Adapter"/>
</dbReference>
<dbReference type="GO" id="GO:0004672">
    <property type="term" value="F:protein kinase activity"/>
    <property type="evidence" value="ECO:0007669"/>
    <property type="project" value="InterPro"/>
</dbReference>
<sequence>MQGTERFEVASFLGTWNDKKFFKVQCKESLEFFTMEVVSKQSFADPSWMQFGTVAESLPNWGLPFCMELRFVFETQHKLYYILDCGGEASLVDLMNDGLPEPTVLVIAAELGLALEGLHELGVSYNELDLGHVTVDNSGHVVLWREFEGKEYWHISECICGVLGGNCEKTEHKVKRRGTNVPPGQRHWEEIFRGVQDDWKILGVMLCQLLTGQLDFQNLQSLEEAIISLFITPNTKDFLYGLVSGALQSFEDLKCHPCFDGLDWDEVKSKCLPSPLMASFRSRLHTTPSRRLPNSPSLQNVYTAGISARQERGVFTKPSLSRTHSTSDLHSYSLGNARPSLSAFNRASSERRSTLAVPYSGQNRPDKERLGPRANDRIAKQDTRILGYSQHPRAKSALNLHRKVFEQNSRGFDDRPPCLSAPNSPRHSVDTAQSYAFFPHNSAPSFPQGSANTIHLGNGPILQPTTTDGVYNHPETNPFHEGYKKRWGSATIDTAYGIYSSHLKRTDDGNNNSTIPSNSGDMVDTNQLKNNSVCGSCSRDLQENAYGATSCYGSVVSSQPNTYAISNDIYSSVLRRNDDSTVPDKSGMIMNPSQRSACSTEITQQGSQTSHYSVDTGVYYNSRNSPNNTSTRQAYFQPNDSAISSVQEQSQETMGNVNTVNRSGNYVLNSQLSPGNIKSLERSYSLQKISDQQKQFQEHLPQHRRGSLNLGTTDGIESLRSQNPAIHVLLVNSNGSSQPTNTSSLANNEQFQKRNGSITLETSDGIYSSFFQIPSNNQNFSTEQNTSKETANILFQKYFRSRRDSVDSENSGKVSPIPRNTEVNLTRSFVDESSQAPQRQAFNTFREQSYVRKSNHEIPATISRNSPVSRVSNNVLPSEQLSNEYTEANYGQSLVKPGGIENYSGLRTVSNDELRNNFNQSTQLWETTDNASPKRVLERTVSSNSGAIYSSSLQTTPNNLASPNTSFQKRNSRSPEPLVAIHPSVNPPYNPTPNSGEMSAILSSDADEFNHFQEESQRRRSSTDVGSVPSLPISTNKAGAPSPKMSLSRSVSYSNVREGFRNARNDRTNAGQISPRRSTTLKPIPSFEEFRTMRALSKMAYGERHDSEASPKDASNGCRESSRDKNDYYSERGYSTGNDNNNNNSSNNNNNNNNNNSSSHNNAETTTKSPTNNPVIQDLLVKYGLDKSPRTSTLKLCQNSSNRADSGESNSAPPPHDNLKTTTSDPTDTKQRLLNILDDFLAVRTKQKTLSTSSSMYNLKASNSLRDQRRPSLPTGAIEENRSNYPNDCSVVENKGLELKVRRDSPSEKRSPICKQSKPEKPTLIVSSPNSEDINESRDDKDTITSNQSKAQDVSKGIEKKNCFERSTRRSRKTNRGQKDIPEVQQSRNRATSPNELKAKSCAEKSNTGINQSDESMVSLTSEVKPREREGSRRVSEKARNMARQHRESLELVKNSGKKARKERRKSFTQALQNKTKESTSEKDEYGGHENGTNDTQPVGKSGPMKGDHSFEIESASVEQRDVKYRRLMNRRTSSLLSLTDDLSGDLDEFDGEDMFPNRSESLSEFNEDHDQAISRRDSFLSVDTDFPRGRHASRTESSSSLLSRGSSFHSNFSADSGSVQLDFEDSDEDDDLFYLTEPLETAQKSETEIQRNDSGLGDEIGVGTRAKKRWQDLGHVSSRQSTIISSWREMAARKEEEIQEGQGEDVDKQGLENESGQKPARKVSRDRRISRERQPNAIDCPDCGRAFLVEDDKPGVTSQGPKQALICYKCQSHRVERKEAIIELVQTEINYGNDFQIIKEEFLSPMQTGGIVSPDNLAKIFLNIQELLDVSTKFCQKIQNSMEECMNKNDEELCHMNVGKVFIENVEFLQAYELYCSRQPEAMSLLESLQKKNDVLRVFLNITCHENPKCRKMDINSFLMAPVQRVTKYPLLLSRIRRATPRWHGDREDLKLAQRKVEEQIAKINSLTKSSEIKAKKFQSNLGASDSVDSSRLKKLASDVLTWTLDEMQLLMHGQLKVLCSDFSGGQSWTKRAIKRSMETHLLFCIRGQNEPIKVDSEEDDCLQFPNISEISDASLLLLKRKSNGKYTLFRARTSKDARKWVKYLRLETKNQGKWRRRRNASANIMLKTSLLELPIETTANDEYSECYKERNAERIDEEFPKFYKKYNEEKEAFDEGIFVSEFVNEDDDDDDDEYDYIREPRTEFEKCLSKMDGVLRQSEQDAQFLGHDL</sequence>
<evidence type="ECO:0000256" key="1">
    <source>
        <dbReference type="ARBA" id="ARBA00004496"/>
    </source>
</evidence>
<feature type="compositionally biased region" description="Basic and acidic residues" evidence="3">
    <location>
        <begin position="1011"/>
        <end position="1022"/>
    </location>
</feature>
<feature type="compositionally biased region" description="Basic and acidic residues" evidence="3">
    <location>
        <begin position="364"/>
        <end position="374"/>
    </location>
</feature>
<feature type="region of interest" description="Disordered" evidence="3">
    <location>
        <begin position="1100"/>
        <end position="1174"/>
    </location>
</feature>
<feature type="region of interest" description="Disordered" evidence="3">
    <location>
        <begin position="1011"/>
        <end position="1088"/>
    </location>
</feature>
<reference evidence="4" key="1">
    <citation type="submission" date="2020-04" db="EMBL/GenBank/DDBJ databases">
        <authorList>
            <person name="Alioto T."/>
            <person name="Alioto T."/>
            <person name="Gomez Garrido J."/>
        </authorList>
    </citation>
    <scope>NUCLEOTIDE SEQUENCE</scope>
    <source>
        <strain evidence="4">A484AB</strain>
    </source>
</reference>
<evidence type="ECO:0000313" key="4">
    <source>
        <dbReference type="EMBL" id="CAB3992236.1"/>
    </source>
</evidence>
<keyword evidence="2" id="KW-0963">Cytoplasm</keyword>
<feature type="compositionally biased region" description="Low complexity" evidence="3">
    <location>
        <begin position="1138"/>
        <end position="1162"/>
    </location>
</feature>
<dbReference type="InterPro" id="IPR035899">
    <property type="entry name" value="DBL_dom_sf"/>
</dbReference>
<feature type="region of interest" description="Disordered" evidence="3">
    <location>
        <begin position="1261"/>
        <end position="1515"/>
    </location>
</feature>
<keyword evidence="5" id="KW-1185">Reference proteome</keyword>
<feature type="compositionally biased region" description="Polar residues" evidence="3">
    <location>
        <begin position="1068"/>
        <end position="1081"/>
    </location>
</feature>
<feature type="compositionally biased region" description="Polar residues" evidence="3">
    <location>
        <begin position="948"/>
        <end position="969"/>
    </location>
</feature>
<dbReference type="InterPro" id="IPR000219">
    <property type="entry name" value="DH_dom"/>
</dbReference>
<dbReference type="SUPFAM" id="SSF48065">
    <property type="entry name" value="DBL homology domain (DH-domain)"/>
    <property type="match status" value="1"/>
</dbReference>
<name>A0A6S7GRD9_PARCT</name>
<dbReference type="Proteomes" id="UP001152795">
    <property type="component" value="Unassembled WGS sequence"/>
</dbReference>
<feature type="region of interest" description="Disordered" evidence="3">
    <location>
        <begin position="948"/>
        <end position="999"/>
    </location>
</feature>
<dbReference type="GO" id="GO:0005524">
    <property type="term" value="F:ATP binding"/>
    <property type="evidence" value="ECO:0007669"/>
    <property type="project" value="InterPro"/>
</dbReference>
<feature type="region of interest" description="Disordered" evidence="3">
    <location>
        <begin position="1199"/>
        <end position="1229"/>
    </location>
</feature>
<dbReference type="Gene3D" id="1.10.510.10">
    <property type="entry name" value="Transferase(Phosphotransferase) domain 1"/>
    <property type="match status" value="1"/>
</dbReference>
<feature type="non-terminal residue" evidence="4">
    <location>
        <position position="1"/>
    </location>
</feature>
<dbReference type="EMBL" id="CACRXK020002007">
    <property type="protein sequence ID" value="CAB3992236.1"/>
    <property type="molecule type" value="Genomic_DNA"/>
</dbReference>
<feature type="compositionally biased region" description="Low complexity" evidence="3">
    <location>
        <begin position="1596"/>
        <end position="1608"/>
    </location>
</feature>
<gene>
    <name evidence="4" type="ORF">PACLA_8A020370</name>
</gene>
<feature type="compositionally biased region" description="Basic and acidic residues" evidence="3">
    <location>
        <begin position="1058"/>
        <end position="1067"/>
    </location>
</feature>
<feature type="region of interest" description="Disordered" evidence="3">
    <location>
        <begin position="1550"/>
        <end position="1571"/>
    </location>
</feature>
<evidence type="ECO:0000256" key="3">
    <source>
        <dbReference type="SAM" id="MobiDB-lite"/>
    </source>
</evidence>
<evidence type="ECO:0000256" key="2">
    <source>
        <dbReference type="ARBA" id="ARBA00022490"/>
    </source>
</evidence>
<dbReference type="PANTHER" id="PTHR46006">
    <property type="entry name" value="RHO GUANINE NUCLEOTIDE EXCHANGE FACTOR AT 64C, ISOFORM A"/>
    <property type="match status" value="1"/>
</dbReference>
<dbReference type="SMART" id="SM00325">
    <property type="entry name" value="RhoGEF"/>
    <property type="match status" value="1"/>
</dbReference>
<dbReference type="GO" id="GO:0005085">
    <property type="term" value="F:guanyl-nucleotide exchange factor activity"/>
    <property type="evidence" value="ECO:0007669"/>
    <property type="project" value="InterPro"/>
</dbReference>
<dbReference type="PROSITE" id="PS50010">
    <property type="entry name" value="DH_2"/>
    <property type="match status" value="1"/>
</dbReference>
<proteinExistence type="predicted"/>
<feature type="compositionally biased region" description="Polar residues" evidence="3">
    <location>
        <begin position="1404"/>
        <end position="1422"/>
    </location>
</feature>
<feature type="compositionally biased region" description="Polar residues" evidence="3">
    <location>
        <begin position="1163"/>
        <end position="1174"/>
    </location>
</feature>
<feature type="compositionally biased region" description="Basic and acidic residues" evidence="3">
    <location>
        <begin position="1295"/>
        <end position="1321"/>
    </location>
</feature>
<protein>
    <submittedName>
        <fullName evidence="4">Myosin-M heavy chain</fullName>
    </submittedName>
</protein>
<feature type="compositionally biased region" description="Basic and acidic residues" evidence="3">
    <location>
        <begin position="1356"/>
        <end position="1368"/>
    </location>
</feature>
<feature type="region of interest" description="Disordered" evidence="3">
    <location>
        <begin position="344"/>
        <end position="374"/>
    </location>
</feature>
<evidence type="ECO:0000313" key="5">
    <source>
        <dbReference type="Proteomes" id="UP001152795"/>
    </source>
</evidence>
<dbReference type="Pfam" id="PF00621">
    <property type="entry name" value="RhoGEF"/>
    <property type="match status" value="1"/>
</dbReference>
<dbReference type="OrthoDB" id="5973771at2759"/>
<feature type="region of interest" description="Disordered" evidence="3">
    <location>
        <begin position="452"/>
        <end position="477"/>
    </location>
</feature>
<feature type="compositionally biased region" description="Basic and acidic residues" evidence="3">
    <location>
        <begin position="1424"/>
        <end position="1451"/>
    </location>
</feature>
<dbReference type="InterPro" id="IPR011009">
    <property type="entry name" value="Kinase-like_dom_sf"/>
</dbReference>
<feature type="compositionally biased region" description="Polar residues" evidence="3">
    <location>
        <begin position="1384"/>
        <end position="1395"/>
    </location>
</feature>
<feature type="region of interest" description="Disordered" evidence="3">
    <location>
        <begin position="1585"/>
        <end position="1608"/>
    </location>
</feature>
<dbReference type="PROSITE" id="PS50011">
    <property type="entry name" value="PROTEIN_KINASE_DOM"/>
    <property type="match status" value="1"/>
</dbReference>
<accession>A0A6S7GRD9</accession>
<comment type="caution">
    <text evidence="4">The sequence shown here is derived from an EMBL/GenBank/DDBJ whole genome shotgun (WGS) entry which is preliminary data.</text>
</comment>
<feature type="compositionally biased region" description="Basic and acidic residues" evidence="3">
    <location>
        <begin position="1120"/>
        <end position="1130"/>
    </location>
</feature>
<dbReference type="GO" id="GO:0005737">
    <property type="term" value="C:cytoplasm"/>
    <property type="evidence" value="ECO:0007669"/>
    <property type="project" value="UniProtKB-SubCell"/>
</dbReference>
<dbReference type="Gene3D" id="1.20.900.10">
    <property type="entry name" value="Dbl homology (DH) domain"/>
    <property type="match status" value="1"/>
</dbReference>
<dbReference type="SMART" id="SM00220">
    <property type="entry name" value="S_TKc"/>
    <property type="match status" value="1"/>
</dbReference>
<comment type="subcellular location">
    <subcellularLocation>
        <location evidence="1">Cytoplasm</location>
    </subcellularLocation>
</comment>
<dbReference type="SUPFAM" id="SSF56112">
    <property type="entry name" value="Protein kinase-like (PK-like)"/>
    <property type="match status" value="1"/>
</dbReference>
<dbReference type="PANTHER" id="PTHR46006:SF5">
    <property type="entry name" value="DH DOMAIN-CONTAINING PROTEIN"/>
    <property type="match status" value="1"/>
</dbReference>
<feature type="region of interest" description="Disordered" evidence="3">
    <location>
        <begin position="1692"/>
        <end position="1737"/>
    </location>
</feature>
<feature type="compositionally biased region" description="Basic and acidic residues" evidence="3">
    <location>
        <begin position="1101"/>
        <end position="1111"/>
    </location>
</feature>